<organism evidence="2 3">
    <name type="scientific">Venturia effusa</name>
    <dbReference type="NCBI Taxonomy" id="50376"/>
    <lineage>
        <taxon>Eukaryota</taxon>
        <taxon>Fungi</taxon>
        <taxon>Dikarya</taxon>
        <taxon>Ascomycota</taxon>
        <taxon>Pezizomycotina</taxon>
        <taxon>Dothideomycetes</taxon>
        <taxon>Pleosporomycetidae</taxon>
        <taxon>Venturiales</taxon>
        <taxon>Venturiaceae</taxon>
        <taxon>Venturia</taxon>
    </lineage>
</organism>
<dbReference type="OrthoDB" id="3932256at2759"/>
<evidence type="ECO:0000313" key="3">
    <source>
        <dbReference type="Proteomes" id="UP000316270"/>
    </source>
</evidence>
<proteinExistence type="predicted"/>
<keyword evidence="3" id="KW-1185">Reference proteome</keyword>
<dbReference type="EMBL" id="CP042186">
    <property type="protein sequence ID" value="QDS68598.1"/>
    <property type="molecule type" value="Genomic_DNA"/>
</dbReference>
<gene>
    <name evidence="2" type="ORF">FKW77_000847</name>
</gene>
<dbReference type="AlphaFoldDB" id="A0A517KYZ0"/>
<sequence length="274" mass="30749">MEGQSQLDDHIVGIKRDINGLILQLERLRRGEMERDILHQINHKHEIIQALQRDQQERNFLRQINHKNEAIHALRIPVSKAMLPSSVASSDATFSLTSSSVTPTSTDPTSFNSSQDSVDALDDSFLIELEGSDHEVPTTPHSTSLPSFSTFLKPASPSPSPRLNTPVEPGTCPLCGRRCSLGNMWRHRKTCLGRCLDCTRSQTVCDDRGRGAPSHDCKTCQDKCTPCLYLDKGDGKWKPKIEFAHITRFTRLARLARSREEIRKEEEGRMYGGG</sequence>
<reference evidence="2 3" key="1">
    <citation type="submission" date="2019-07" db="EMBL/GenBank/DDBJ databases">
        <title>Finished genome of Venturia effusa.</title>
        <authorList>
            <person name="Young C.A."/>
            <person name="Cox M.P."/>
            <person name="Ganley A.R.D."/>
            <person name="David W.J."/>
        </authorList>
    </citation>
    <scope>NUCLEOTIDE SEQUENCE [LARGE SCALE GENOMIC DNA]</scope>
    <source>
        <strain evidence="3">albino</strain>
    </source>
</reference>
<name>A0A517KYZ0_9PEZI</name>
<dbReference type="Proteomes" id="UP000316270">
    <property type="component" value="Chromosome 2"/>
</dbReference>
<feature type="region of interest" description="Disordered" evidence="1">
    <location>
        <begin position="96"/>
        <end position="116"/>
    </location>
</feature>
<feature type="compositionally biased region" description="Low complexity" evidence="1">
    <location>
        <begin position="96"/>
        <end position="111"/>
    </location>
</feature>
<evidence type="ECO:0000313" key="2">
    <source>
        <dbReference type="EMBL" id="QDS68598.1"/>
    </source>
</evidence>
<protein>
    <submittedName>
        <fullName evidence="2">Uncharacterized protein</fullName>
    </submittedName>
</protein>
<evidence type="ECO:0000256" key="1">
    <source>
        <dbReference type="SAM" id="MobiDB-lite"/>
    </source>
</evidence>
<accession>A0A517KYZ0</accession>